<protein>
    <submittedName>
        <fullName evidence="1">Uncharacterized protein</fullName>
    </submittedName>
</protein>
<evidence type="ECO:0000313" key="2">
    <source>
        <dbReference type="Proteomes" id="UP000314294"/>
    </source>
</evidence>
<accession>A0A4Z2GEH5</accession>
<sequence length="63" mass="7126">METNDKSYGGAMTNTLQQRKQSLPTVPYVSHCMMWLQPPRCAPQARGYLIVEALRLSPTCSRL</sequence>
<reference evidence="1 2" key="1">
    <citation type="submission" date="2019-03" db="EMBL/GenBank/DDBJ databases">
        <title>First draft genome of Liparis tanakae, snailfish: a comprehensive survey of snailfish specific genes.</title>
        <authorList>
            <person name="Kim W."/>
            <person name="Song I."/>
            <person name="Jeong J.-H."/>
            <person name="Kim D."/>
            <person name="Kim S."/>
            <person name="Ryu S."/>
            <person name="Song J.Y."/>
            <person name="Lee S.K."/>
        </authorList>
    </citation>
    <scope>NUCLEOTIDE SEQUENCE [LARGE SCALE GENOMIC DNA]</scope>
    <source>
        <tissue evidence="1">Muscle</tissue>
    </source>
</reference>
<proteinExistence type="predicted"/>
<keyword evidence="2" id="KW-1185">Reference proteome</keyword>
<organism evidence="1 2">
    <name type="scientific">Liparis tanakae</name>
    <name type="common">Tanaka's snailfish</name>
    <dbReference type="NCBI Taxonomy" id="230148"/>
    <lineage>
        <taxon>Eukaryota</taxon>
        <taxon>Metazoa</taxon>
        <taxon>Chordata</taxon>
        <taxon>Craniata</taxon>
        <taxon>Vertebrata</taxon>
        <taxon>Euteleostomi</taxon>
        <taxon>Actinopterygii</taxon>
        <taxon>Neopterygii</taxon>
        <taxon>Teleostei</taxon>
        <taxon>Neoteleostei</taxon>
        <taxon>Acanthomorphata</taxon>
        <taxon>Eupercaria</taxon>
        <taxon>Perciformes</taxon>
        <taxon>Cottioidei</taxon>
        <taxon>Cottales</taxon>
        <taxon>Liparidae</taxon>
        <taxon>Liparis</taxon>
    </lineage>
</organism>
<gene>
    <name evidence="1" type="ORF">EYF80_038092</name>
</gene>
<dbReference type="Proteomes" id="UP000314294">
    <property type="component" value="Unassembled WGS sequence"/>
</dbReference>
<dbReference type="EMBL" id="SRLO01000573">
    <property type="protein sequence ID" value="TNN51680.1"/>
    <property type="molecule type" value="Genomic_DNA"/>
</dbReference>
<name>A0A4Z2GEH5_9TELE</name>
<comment type="caution">
    <text evidence="1">The sequence shown here is derived from an EMBL/GenBank/DDBJ whole genome shotgun (WGS) entry which is preliminary data.</text>
</comment>
<dbReference type="AlphaFoldDB" id="A0A4Z2GEH5"/>
<evidence type="ECO:0000313" key="1">
    <source>
        <dbReference type="EMBL" id="TNN51680.1"/>
    </source>
</evidence>